<dbReference type="EMBL" id="JADGJD010001785">
    <property type="protein sequence ID" value="KAJ3037912.1"/>
    <property type="molecule type" value="Genomic_DNA"/>
</dbReference>
<feature type="compositionally biased region" description="Low complexity" evidence="5">
    <location>
        <begin position="277"/>
        <end position="294"/>
    </location>
</feature>
<feature type="region of interest" description="Disordered" evidence="5">
    <location>
        <begin position="1081"/>
        <end position="1112"/>
    </location>
</feature>
<proteinExistence type="inferred from homology"/>
<dbReference type="Pfam" id="PF08238">
    <property type="entry name" value="Sel1"/>
    <property type="match status" value="10"/>
</dbReference>
<dbReference type="PROSITE" id="PS50110">
    <property type="entry name" value="RESPONSE_REGULATORY"/>
    <property type="match status" value="1"/>
</dbReference>
<feature type="modified residue" description="4-aspartylphosphate" evidence="4">
    <location>
        <position position="122"/>
    </location>
</feature>
<feature type="region of interest" description="Disordered" evidence="5">
    <location>
        <begin position="228"/>
        <end position="298"/>
    </location>
</feature>
<dbReference type="SUPFAM" id="SSF81901">
    <property type="entry name" value="HCP-like"/>
    <property type="match status" value="3"/>
</dbReference>
<gene>
    <name evidence="7" type="primary">HRD3_1</name>
    <name evidence="7" type="ORF">HK097_003343</name>
</gene>
<name>A0AAD5S9X5_9FUNG</name>
<dbReference type="SUPFAM" id="SSF52172">
    <property type="entry name" value="CheY-like"/>
    <property type="match status" value="1"/>
</dbReference>
<evidence type="ECO:0000256" key="3">
    <source>
        <dbReference type="ARBA" id="ARBA00038101"/>
    </source>
</evidence>
<feature type="region of interest" description="Disordered" evidence="5">
    <location>
        <begin position="938"/>
        <end position="957"/>
    </location>
</feature>
<dbReference type="InterPro" id="IPR001789">
    <property type="entry name" value="Sig_transdc_resp-reg_receiver"/>
</dbReference>
<keyword evidence="1 4" id="KW-0597">Phosphoprotein</keyword>
<keyword evidence="8" id="KW-1185">Reference proteome</keyword>
<feature type="compositionally biased region" description="Low complexity" evidence="5">
    <location>
        <begin position="51"/>
        <end position="64"/>
    </location>
</feature>
<evidence type="ECO:0000256" key="5">
    <source>
        <dbReference type="SAM" id="MobiDB-lite"/>
    </source>
</evidence>
<reference evidence="7" key="1">
    <citation type="submission" date="2020-05" db="EMBL/GenBank/DDBJ databases">
        <title>Phylogenomic resolution of chytrid fungi.</title>
        <authorList>
            <person name="Stajich J.E."/>
            <person name="Amses K."/>
            <person name="Simmons R."/>
            <person name="Seto K."/>
            <person name="Myers J."/>
            <person name="Bonds A."/>
            <person name="Quandt C.A."/>
            <person name="Barry K."/>
            <person name="Liu P."/>
            <person name="Grigoriev I."/>
            <person name="Longcore J.E."/>
            <person name="James T.Y."/>
        </authorList>
    </citation>
    <scope>NUCLEOTIDE SEQUENCE</scope>
    <source>
        <strain evidence="7">JEL0318</strain>
    </source>
</reference>
<dbReference type="AlphaFoldDB" id="A0AAD5S9X5"/>
<accession>A0AAD5S9X5</accession>
<feature type="compositionally biased region" description="Low complexity" evidence="5">
    <location>
        <begin position="1093"/>
        <end position="1103"/>
    </location>
</feature>
<organism evidence="7 8">
    <name type="scientific">Rhizophlyctis rosea</name>
    <dbReference type="NCBI Taxonomy" id="64517"/>
    <lineage>
        <taxon>Eukaryota</taxon>
        <taxon>Fungi</taxon>
        <taxon>Fungi incertae sedis</taxon>
        <taxon>Chytridiomycota</taxon>
        <taxon>Chytridiomycota incertae sedis</taxon>
        <taxon>Chytridiomycetes</taxon>
        <taxon>Rhizophlyctidales</taxon>
        <taxon>Rhizophlyctidaceae</taxon>
        <taxon>Rhizophlyctis</taxon>
    </lineage>
</organism>
<dbReference type="GO" id="GO:0005789">
    <property type="term" value="C:endoplasmic reticulum membrane"/>
    <property type="evidence" value="ECO:0007669"/>
    <property type="project" value="TreeGrafter"/>
</dbReference>
<comment type="caution">
    <text evidence="7">The sequence shown here is derived from an EMBL/GenBank/DDBJ whole genome shotgun (WGS) entry which is preliminary data.</text>
</comment>
<protein>
    <submittedName>
        <fullName evidence="7">ERAD-associated protein</fullName>
    </submittedName>
</protein>
<feature type="region of interest" description="Disordered" evidence="5">
    <location>
        <begin position="1"/>
        <end position="64"/>
    </location>
</feature>
<evidence type="ECO:0000256" key="4">
    <source>
        <dbReference type="PROSITE-ProRule" id="PRU00169"/>
    </source>
</evidence>
<dbReference type="Gene3D" id="1.25.40.10">
    <property type="entry name" value="Tetratricopeptide repeat domain"/>
    <property type="match status" value="2"/>
</dbReference>
<dbReference type="Gene3D" id="3.40.50.2300">
    <property type="match status" value="1"/>
</dbReference>
<evidence type="ECO:0000313" key="8">
    <source>
        <dbReference type="Proteomes" id="UP001212841"/>
    </source>
</evidence>
<dbReference type="InterPro" id="IPR050767">
    <property type="entry name" value="Sel1_AlgK"/>
</dbReference>
<dbReference type="InterPro" id="IPR006597">
    <property type="entry name" value="Sel1-like"/>
</dbReference>
<feature type="non-terminal residue" evidence="7">
    <location>
        <position position="1211"/>
    </location>
</feature>
<keyword evidence="2" id="KW-0902">Two-component regulatory system</keyword>
<feature type="region of interest" description="Disordered" evidence="5">
    <location>
        <begin position="1174"/>
        <end position="1197"/>
    </location>
</feature>
<dbReference type="SMART" id="SM00671">
    <property type="entry name" value="SEL1"/>
    <property type="match status" value="10"/>
</dbReference>
<evidence type="ECO:0000259" key="6">
    <source>
        <dbReference type="PROSITE" id="PS50110"/>
    </source>
</evidence>
<dbReference type="Proteomes" id="UP001212841">
    <property type="component" value="Unassembled WGS sequence"/>
</dbReference>
<dbReference type="GO" id="GO:0036503">
    <property type="term" value="P:ERAD pathway"/>
    <property type="evidence" value="ECO:0007669"/>
    <property type="project" value="TreeGrafter"/>
</dbReference>
<dbReference type="SMART" id="SM00448">
    <property type="entry name" value="REC"/>
    <property type="match status" value="1"/>
</dbReference>
<evidence type="ECO:0000313" key="7">
    <source>
        <dbReference type="EMBL" id="KAJ3037912.1"/>
    </source>
</evidence>
<comment type="similarity">
    <text evidence="3">Belongs to the sel-1 family.</text>
</comment>
<dbReference type="Pfam" id="PF00072">
    <property type="entry name" value="Response_reg"/>
    <property type="match status" value="1"/>
</dbReference>
<dbReference type="InterPro" id="IPR011006">
    <property type="entry name" value="CheY-like_superfamily"/>
</dbReference>
<feature type="compositionally biased region" description="Low complexity" evidence="5">
    <location>
        <begin position="21"/>
        <end position="36"/>
    </location>
</feature>
<dbReference type="PANTHER" id="PTHR11102">
    <property type="entry name" value="SEL-1-LIKE PROTEIN"/>
    <property type="match status" value="1"/>
</dbReference>
<dbReference type="InterPro" id="IPR011990">
    <property type="entry name" value="TPR-like_helical_dom_sf"/>
</dbReference>
<dbReference type="CDD" id="cd17546">
    <property type="entry name" value="REC_hyHK_CKI1_RcsC-like"/>
    <property type="match status" value="1"/>
</dbReference>
<dbReference type="PANTHER" id="PTHR11102:SF147">
    <property type="entry name" value="SEL1L ADAPTOR SUBUNIT OF ERAD E3 UBIQUITIN LIGASE"/>
    <property type="match status" value="1"/>
</dbReference>
<feature type="compositionally biased region" description="Basic and acidic residues" evidence="5">
    <location>
        <begin position="1185"/>
        <end position="1197"/>
    </location>
</feature>
<dbReference type="GO" id="GO:0000156">
    <property type="term" value="F:phosphorelay response regulator activity"/>
    <property type="evidence" value="ECO:0007669"/>
    <property type="project" value="UniProtKB-ARBA"/>
</dbReference>
<dbReference type="FunFam" id="3.40.50.2300:FF:000146">
    <property type="entry name" value="Putative two-component response regulator SSK1p"/>
    <property type="match status" value="1"/>
</dbReference>
<evidence type="ECO:0000256" key="1">
    <source>
        <dbReference type="ARBA" id="ARBA00022553"/>
    </source>
</evidence>
<feature type="domain" description="Response regulatory" evidence="6">
    <location>
        <begin position="73"/>
        <end position="204"/>
    </location>
</feature>
<sequence>SPNSPRRAKSPGGGGPQVRIGSESSGSFASGSSGASVPEKPAGKAAGGKGSQAATSAAPTPAGSPQVVAPPINVLIAEDNPINQTILSTFLRKRGISNTVAGNGLEAVEKFKSGRYHLVLMDIIMPVMDGIQATREIRKLEGEQRRNSLNGSGSSAESPNVVIVALTASSLPADRDAALGAGCNDYLIKPVSLVWLERKIIEWGSMQALIDFQGLMRHQLSASTLLLPDSTGGSNGPASGGAVAKSDDTTRRSPQKSPSPAARVTANAPIAPPPLHSSISAPAPGGPGSSPTPGVMKMASGLLSGERSVQSPLGLPEPALGEGGGEKVQAILDKEWDFVQEVARQCLAGEHLVERVRNLHFQTTSLLSTLSRRRKRSSFSSSTQTDLLARVVRHFFPSTSTTALSSDDWDLPNALDVTDVLEPVAQSGADWLDKLPKIEGKDSTKVKRAKAVKTLRILSAMGHENSTMTLGDMTLYGKFGFPRNSTAAFEYYKNLATGVGNPSAQRNIGLMYATGVGVPRDYAKVALFQALVYTSFAAVGGDTMGEQTLGYWHMTGIGTPKQCEDAAWYYGRAAEKAFNKWKSGPPGGLAYPVGKMKIPDEEGGVYGHGASGPGDPTVRTYGQQQSNASPEDILQYYKIEADAGKAAPQLLVGQLYYQGTTTIKQNYALAMTYFRKAASQYPSPSGAEVSAGTIQAASTAAGYLGIMHWRGEGVDVDDKVARQWFERGVKGENPMCLNSLGRMHLLGAGGFEKDKVKAAEYFQAAILRDSIDALYNLAELWLEERKTPVDAVSYLTKAASKGHIGAMYKLGAMHIKGDLIEPNCHNGVNFFKAVTEKGDWEDPTIREAEAAFYEGDMEGAFLRYLFSAERGVELAQTNAAWLIDRGLYDPKSTNLFAPGQDPYEPALVLWNRAANQNNVDARVKMGDYWFYGVGTGRRNADDKSSSEPNTDGGYAELDAGNSDVVEKALKWIKIRSRPPTSGDPDYAKAATFYQVAAEMEYSAVAMWNLGWMHECGIGVEQDFNLAKRLYDLALTTNPEGYIPVKLSLAKLAIKWIWAYATGATTSKPEWFLATKPNGYADPLPPLPETKPAQHQQQQQQQQQLDDEIPTDDEKLREWYAKRRREDGEDMDVFEEEWGDEYEDGDSPEMVLVVVLCMVAVFLMGWRNRLQAQARGGVGGVGGKEGAADGKQGEGAEKGAKNFRRPIWIFVK</sequence>
<evidence type="ECO:0000256" key="2">
    <source>
        <dbReference type="ARBA" id="ARBA00023012"/>
    </source>
</evidence>
<feature type="compositionally biased region" description="Gly residues" evidence="5">
    <location>
        <begin position="1175"/>
        <end position="1184"/>
    </location>
</feature>